<name>A0A1F4U768_UNCSA</name>
<evidence type="ECO:0000256" key="6">
    <source>
        <dbReference type="ARBA" id="ARBA00022932"/>
    </source>
</evidence>
<dbReference type="InterPro" id="IPR005790">
    <property type="entry name" value="DNA_polIII_delta"/>
</dbReference>
<evidence type="ECO:0000259" key="9">
    <source>
        <dbReference type="Pfam" id="PF06144"/>
    </source>
</evidence>
<evidence type="ECO:0000259" key="10">
    <source>
        <dbReference type="Pfam" id="PF21694"/>
    </source>
</evidence>
<keyword evidence="3" id="KW-0808">Transferase</keyword>
<dbReference type="AlphaFoldDB" id="A0A1F4U768"/>
<evidence type="ECO:0000256" key="3">
    <source>
        <dbReference type="ARBA" id="ARBA00022679"/>
    </source>
</evidence>
<dbReference type="GO" id="GO:0003887">
    <property type="term" value="F:DNA-directed DNA polymerase activity"/>
    <property type="evidence" value="ECO:0007669"/>
    <property type="project" value="UniProtKB-KW"/>
</dbReference>
<comment type="similarity">
    <text evidence="7">Belongs to the DNA polymerase HolA subunit family.</text>
</comment>
<protein>
    <recommendedName>
        <fullName evidence="2">DNA polymerase III subunit delta</fullName>
        <ecNumber evidence="1">2.7.7.7</ecNumber>
    </recommendedName>
</protein>
<feature type="domain" description="DNA polymerase III delta subunit-like C-terminal" evidence="10">
    <location>
        <begin position="184"/>
        <end position="279"/>
    </location>
</feature>
<dbReference type="Gene3D" id="3.40.50.300">
    <property type="entry name" value="P-loop containing nucleotide triphosphate hydrolases"/>
    <property type="match status" value="1"/>
</dbReference>
<keyword evidence="6" id="KW-0239">DNA-directed DNA polymerase</keyword>
<dbReference type="GO" id="GO:0009360">
    <property type="term" value="C:DNA polymerase III complex"/>
    <property type="evidence" value="ECO:0007669"/>
    <property type="project" value="InterPro"/>
</dbReference>
<dbReference type="Gene3D" id="1.10.8.60">
    <property type="match status" value="1"/>
</dbReference>
<organism evidence="11 12">
    <name type="scientific">candidate division WOR-1 bacterium RIFOXYC2_FULL_46_14</name>
    <dbReference type="NCBI Taxonomy" id="1802587"/>
    <lineage>
        <taxon>Bacteria</taxon>
        <taxon>Bacillati</taxon>
        <taxon>Saganbacteria</taxon>
    </lineage>
</organism>
<dbReference type="InterPro" id="IPR048466">
    <property type="entry name" value="DNA_pol3_delta-like_C"/>
</dbReference>
<dbReference type="InterPro" id="IPR010372">
    <property type="entry name" value="DNA_pol3_delta_N"/>
</dbReference>
<comment type="caution">
    <text evidence="11">The sequence shown here is derived from an EMBL/GenBank/DDBJ whole genome shotgun (WGS) entry which is preliminary data.</text>
</comment>
<evidence type="ECO:0000256" key="7">
    <source>
        <dbReference type="ARBA" id="ARBA00034754"/>
    </source>
</evidence>
<dbReference type="NCBIfam" id="TIGR01128">
    <property type="entry name" value="holA"/>
    <property type="match status" value="1"/>
</dbReference>
<dbReference type="SUPFAM" id="SSF48019">
    <property type="entry name" value="post-AAA+ oligomerization domain-like"/>
    <property type="match status" value="1"/>
</dbReference>
<dbReference type="Pfam" id="PF06144">
    <property type="entry name" value="DNA_pol3_delta"/>
    <property type="match status" value="1"/>
</dbReference>
<feature type="domain" description="DNA polymerase III delta N-terminal" evidence="9">
    <location>
        <begin position="4"/>
        <end position="106"/>
    </location>
</feature>
<proteinExistence type="inferred from homology"/>
<sequence length="292" mass="33233">MINLIIGDEEYLIAEELKRIKEKFKDRSFETLENPSATEIIENLSLPSLFYSSRLIFVYDFDFKNDDESFLFALKNLDPQVELVFIQPHSLDRRRANYKLMGSVKEFKSFGDWDDEKAAQWVIQYARSIGNAINREDSLLLVAISGKNLFALSSEIKKLSAYCGDKKQIDNDAILALASQQDVNVFAFSDALKNKNLGKSLRLLEKMIKNNEEMVPLLGLLFSQFRALFLAKTNRLAAGGYYLKKCLEQSKRFTAAALWGILEKIYASDLLLKKGESPKAVMPLLAEEICRG</sequence>
<dbReference type="InterPro" id="IPR027417">
    <property type="entry name" value="P-loop_NTPase"/>
</dbReference>
<keyword evidence="4" id="KW-0548">Nucleotidyltransferase</keyword>
<evidence type="ECO:0000256" key="5">
    <source>
        <dbReference type="ARBA" id="ARBA00022705"/>
    </source>
</evidence>
<dbReference type="Proteomes" id="UP000179242">
    <property type="component" value="Unassembled WGS sequence"/>
</dbReference>
<dbReference type="SUPFAM" id="SSF52540">
    <property type="entry name" value="P-loop containing nucleoside triphosphate hydrolases"/>
    <property type="match status" value="1"/>
</dbReference>
<dbReference type="PANTHER" id="PTHR34388">
    <property type="entry name" value="DNA POLYMERASE III SUBUNIT DELTA"/>
    <property type="match status" value="1"/>
</dbReference>
<evidence type="ECO:0000313" key="11">
    <source>
        <dbReference type="EMBL" id="OGC40143.1"/>
    </source>
</evidence>
<dbReference type="Gene3D" id="1.20.272.10">
    <property type="match status" value="1"/>
</dbReference>
<keyword evidence="5" id="KW-0235">DNA replication</keyword>
<dbReference type="PANTHER" id="PTHR34388:SF1">
    <property type="entry name" value="DNA POLYMERASE III SUBUNIT DELTA"/>
    <property type="match status" value="1"/>
</dbReference>
<dbReference type="EC" id="2.7.7.7" evidence="1"/>
<evidence type="ECO:0000256" key="2">
    <source>
        <dbReference type="ARBA" id="ARBA00017703"/>
    </source>
</evidence>
<dbReference type="GO" id="GO:0006261">
    <property type="term" value="P:DNA-templated DNA replication"/>
    <property type="evidence" value="ECO:0007669"/>
    <property type="project" value="TreeGrafter"/>
</dbReference>
<dbReference type="InterPro" id="IPR008921">
    <property type="entry name" value="DNA_pol3_clamp-load_cplx_C"/>
</dbReference>
<accession>A0A1F4U768</accession>
<reference evidence="11 12" key="1">
    <citation type="journal article" date="2016" name="Nat. Commun.">
        <title>Thousands of microbial genomes shed light on interconnected biogeochemical processes in an aquifer system.</title>
        <authorList>
            <person name="Anantharaman K."/>
            <person name="Brown C.T."/>
            <person name="Hug L.A."/>
            <person name="Sharon I."/>
            <person name="Castelle C.J."/>
            <person name="Probst A.J."/>
            <person name="Thomas B.C."/>
            <person name="Singh A."/>
            <person name="Wilkins M.J."/>
            <person name="Karaoz U."/>
            <person name="Brodie E.L."/>
            <person name="Williams K.H."/>
            <person name="Hubbard S.S."/>
            <person name="Banfield J.F."/>
        </authorList>
    </citation>
    <scope>NUCLEOTIDE SEQUENCE [LARGE SCALE GENOMIC DNA]</scope>
</reference>
<dbReference type="Pfam" id="PF21694">
    <property type="entry name" value="DNA_pol3_delta_C"/>
    <property type="match status" value="1"/>
</dbReference>
<dbReference type="GO" id="GO:0003677">
    <property type="term" value="F:DNA binding"/>
    <property type="evidence" value="ECO:0007669"/>
    <property type="project" value="InterPro"/>
</dbReference>
<evidence type="ECO:0000256" key="1">
    <source>
        <dbReference type="ARBA" id="ARBA00012417"/>
    </source>
</evidence>
<evidence type="ECO:0000313" key="12">
    <source>
        <dbReference type="Proteomes" id="UP000179242"/>
    </source>
</evidence>
<evidence type="ECO:0000256" key="8">
    <source>
        <dbReference type="ARBA" id="ARBA00049244"/>
    </source>
</evidence>
<dbReference type="EMBL" id="MEUJ01000004">
    <property type="protein sequence ID" value="OGC40143.1"/>
    <property type="molecule type" value="Genomic_DNA"/>
</dbReference>
<comment type="catalytic activity">
    <reaction evidence="8">
        <text>DNA(n) + a 2'-deoxyribonucleoside 5'-triphosphate = DNA(n+1) + diphosphate</text>
        <dbReference type="Rhea" id="RHEA:22508"/>
        <dbReference type="Rhea" id="RHEA-COMP:17339"/>
        <dbReference type="Rhea" id="RHEA-COMP:17340"/>
        <dbReference type="ChEBI" id="CHEBI:33019"/>
        <dbReference type="ChEBI" id="CHEBI:61560"/>
        <dbReference type="ChEBI" id="CHEBI:173112"/>
        <dbReference type="EC" id="2.7.7.7"/>
    </reaction>
</comment>
<evidence type="ECO:0000256" key="4">
    <source>
        <dbReference type="ARBA" id="ARBA00022695"/>
    </source>
</evidence>
<gene>
    <name evidence="11" type="ORF">A2438_02505</name>
</gene>